<sequence>MEAAYSEHGALCGEHARAQEKYRLEQADGIYQALQDYYLNGMPCDQADTLVENTAAKVVWQSGECLQAGNWKRAGVDAGLMKECYKKWLTAFVQATNPQFSNKQLADTTKGDAMDQHEISR</sequence>
<dbReference type="AlphaFoldDB" id="A0A645IM94"/>
<reference evidence="1" key="1">
    <citation type="submission" date="2019-08" db="EMBL/GenBank/DDBJ databases">
        <authorList>
            <person name="Kucharzyk K."/>
            <person name="Murdoch R.W."/>
            <person name="Higgins S."/>
            <person name="Loffler F."/>
        </authorList>
    </citation>
    <scope>NUCLEOTIDE SEQUENCE</scope>
</reference>
<gene>
    <name evidence="1" type="ORF">SDC9_199820</name>
</gene>
<evidence type="ECO:0000313" key="1">
    <source>
        <dbReference type="EMBL" id="MPN52166.1"/>
    </source>
</evidence>
<protein>
    <submittedName>
        <fullName evidence="1">Uncharacterized protein</fullName>
    </submittedName>
</protein>
<comment type="caution">
    <text evidence="1">The sequence shown here is derived from an EMBL/GenBank/DDBJ whole genome shotgun (WGS) entry which is preliminary data.</text>
</comment>
<name>A0A645IM94_9ZZZZ</name>
<dbReference type="EMBL" id="VSSQ01118009">
    <property type="protein sequence ID" value="MPN52166.1"/>
    <property type="molecule type" value="Genomic_DNA"/>
</dbReference>
<organism evidence="1">
    <name type="scientific">bioreactor metagenome</name>
    <dbReference type="NCBI Taxonomy" id="1076179"/>
    <lineage>
        <taxon>unclassified sequences</taxon>
        <taxon>metagenomes</taxon>
        <taxon>ecological metagenomes</taxon>
    </lineage>
</organism>
<proteinExistence type="predicted"/>
<accession>A0A645IM94</accession>